<evidence type="ECO:0000313" key="2">
    <source>
        <dbReference type="EMBL" id="RKO89267.1"/>
    </source>
</evidence>
<feature type="compositionally biased region" description="Low complexity" evidence="1">
    <location>
        <begin position="111"/>
        <end position="122"/>
    </location>
</feature>
<dbReference type="Proteomes" id="UP000269721">
    <property type="component" value="Unassembled WGS sequence"/>
</dbReference>
<evidence type="ECO:0000313" key="3">
    <source>
        <dbReference type="Proteomes" id="UP000269721"/>
    </source>
</evidence>
<dbReference type="AlphaFoldDB" id="A0A4V1IR94"/>
<keyword evidence="3" id="KW-1185">Reference proteome</keyword>
<gene>
    <name evidence="2" type="ORF">BDK51DRAFT_37465</name>
</gene>
<name>A0A4V1IR94_9FUNG</name>
<feature type="region of interest" description="Disordered" evidence="1">
    <location>
        <begin position="50"/>
        <end position="72"/>
    </location>
</feature>
<dbReference type="EMBL" id="KZ996194">
    <property type="protein sequence ID" value="RKO89267.1"/>
    <property type="molecule type" value="Genomic_DNA"/>
</dbReference>
<reference evidence="3" key="1">
    <citation type="journal article" date="2018" name="Nat. Microbiol.">
        <title>Leveraging single-cell genomics to expand the fungal tree of life.</title>
        <authorList>
            <person name="Ahrendt S.R."/>
            <person name="Quandt C.A."/>
            <person name="Ciobanu D."/>
            <person name="Clum A."/>
            <person name="Salamov A."/>
            <person name="Andreopoulos B."/>
            <person name="Cheng J.F."/>
            <person name="Woyke T."/>
            <person name="Pelin A."/>
            <person name="Henrissat B."/>
            <person name="Reynolds N.K."/>
            <person name="Benny G.L."/>
            <person name="Smith M.E."/>
            <person name="James T.Y."/>
            <person name="Grigoriev I.V."/>
        </authorList>
    </citation>
    <scope>NUCLEOTIDE SEQUENCE [LARGE SCALE GENOMIC DNA]</scope>
</reference>
<evidence type="ECO:0000256" key="1">
    <source>
        <dbReference type="SAM" id="MobiDB-lite"/>
    </source>
</evidence>
<accession>A0A4V1IR94</accession>
<protein>
    <submittedName>
        <fullName evidence="2">Uncharacterized protein</fullName>
    </submittedName>
</protein>
<proteinExistence type="predicted"/>
<sequence>MTRRTPPLDLRPAGLSPYGSWNFSIINLRAPVRKSTAPFEERNIGATVRCASGGFGSTPQDIDSRPPAGTTRLRSTWQISPALGRSLPRQCAVENRRLIVADQNNPTTGESSSLSSLSSLSSDDGMDTLQALQGTDASGRDEYGRLNPQQIRDDNAAKRKLAPLYDVAYLHKEMRKLVVSRAMLKPSPTSTPVAEHRTPTSLLYPPFLYRRCGSGDRGSPTGAGQAAVKNAANLPHLPWSGSRDLLAPPLNAHSAPAV</sequence>
<organism evidence="2 3">
    <name type="scientific">Blyttiomyces helicus</name>
    <dbReference type="NCBI Taxonomy" id="388810"/>
    <lineage>
        <taxon>Eukaryota</taxon>
        <taxon>Fungi</taxon>
        <taxon>Fungi incertae sedis</taxon>
        <taxon>Chytridiomycota</taxon>
        <taxon>Chytridiomycota incertae sedis</taxon>
        <taxon>Chytridiomycetes</taxon>
        <taxon>Chytridiomycetes incertae sedis</taxon>
        <taxon>Blyttiomyces</taxon>
    </lineage>
</organism>
<feature type="region of interest" description="Disordered" evidence="1">
    <location>
        <begin position="99"/>
        <end position="154"/>
    </location>
</feature>